<accession>Q217J4</accession>
<proteinExistence type="predicted"/>
<dbReference type="UniPathway" id="UPA00148"/>
<evidence type="ECO:0000256" key="1">
    <source>
        <dbReference type="ARBA" id="ARBA00004953"/>
    </source>
</evidence>
<dbReference type="eggNOG" id="COG2099">
    <property type="taxonomic scope" value="Bacteria"/>
</dbReference>
<dbReference type="STRING" id="316056.RPC_1885"/>
<dbReference type="AlphaFoldDB" id="Q217J4"/>
<gene>
    <name evidence="4" type="ordered locus">RPC_1885</name>
</gene>
<dbReference type="InterPro" id="IPR003723">
    <property type="entry name" value="Precorrin-6x_reduct"/>
</dbReference>
<protein>
    <submittedName>
        <fullName evidence="4">Precorrin-6A reductase</fullName>
        <ecNumber evidence="4">1.3.1.54</ecNumber>
    </submittedName>
</protein>
<dbReference type="GO" id="GO:0009236">
    <property type="term" value="P:cobalamin biosynthetic process"/>
    <property type="evidence" value="ECO:0007669"/>
    <property type="project" value="UniProtKB-UniPathway"/>
</dbReference>
<keyword evidence="3 4" id="KW-0560">Oxidoreductase</keyword>
<dbReference type="Pfam" id="PF02571">
    <property type="entry name" value="CbiJ"/>
    <property type="match status" value="1"/>
</dbReference>
<evidence type="ECO:0000313" key="4">
    <source>
        <dbReference type="EMBL" id="ABD87442.1"/>
    </source>
</evidence>
<dbReference type="GO" id="GO:0016994">
    <property type="term" value="F:precorrin-6A reductase activity"/>
    <property type="evidence" value="ECO:0007669"/>
    <property type="project" value="UniProtKB-EC"/>
</dbReference>
<dbReference type="NCBIfam" id="TIGR00715">
    <property type="entry name" value="precor6x_red"/>
    <property type="match status" value="1"/>
</dbReference>
<dbReference type="PROSITE" id="PS51014">
    <property type="entry name" value="COBK_CBIJ"/>
    <property type="match status" value="1"/>
</dbReference>
<dbReference type="EMBL" id="CP000301">
    <property type="protein sequence ID" value="ABD87442.1"/>
    <property type="molecule type" value="Genomic_DNA"/>
</dbReference>
<dbReference type="NCBIfam" id="NF005968">
    <property type="entry name" value="PRK08057.1-2"/>
    <property type="match status" value="1"/>
</dbReference>
<dbReference type="EC" id="1.3.1.54" evidence="4"/>
<comment type="pathway">
    <text evidence="1">Cofactor biosynthesis; adenosylcobalamin biosynthesis.</text>
</comment>
<dbReference type="KEGG" id="rpc:RPC_1885"/>
<organism evidence="4">
    <name type="scientific">Rhodopseudomonas palustris (strain BisB18)</name>
    <dbReference type="NCBI Taxonomy" id="316056"/>
    <lineage>
        <taxon>Bacteria</taxon>
        <taxon>Pseudomonadati</taxon>
        <taxon>Pseudomonadota</taxon>
        <taxon>Alphaproteobacteria</taxon>
        <taxon>Hyphomicrobiales</taxon>
        <taxon>Nitrobacteraceae</taxon>
        <taxon>Rhodopseudomonas</taxon>
    </lineage>
</organism>
<dbReference type="HOGENOM" id="CLU_068627_1_0_5"/>
<keyword evidence="2" id="KW-0169">Cobalamin biosynthesis</keyword>
<evidence type="ECO:0000256" key="3">
    <source>
        <dbReference type="ARBA" id="ARBA00023002"/>
    </source>
</evidence>
<dbReference type="PANTHER" id="PTHR36925">
    <property type="entry name" value="COBALT-PRECORRIN-6A REDUCTASE"/>
    <property type="match status" value="1"/>
</dbReference>
<name>Q217J4_RHOPB</name>
<dbReference type="PANTHER" id="PTHR36925:SF1">
    <property type="entry name" value="COBALT-PRECORRIN-6A REDUCTASE"/>
    <property type="match status" value="1"/>
</dbReference>
<sequence length="259" mass="27714">MNASTTKLRVLILGGTADANRLAQALASAQGIDAVLSYAGRTDHPTPPPIAWRVGGFGGVDGLVDYLRAEDIARVVDATHPFAAQMSAHAVAACAQAGVPLLALERKPWQRQSGDRWIEVDDLQAAAVALGKAPRRVFLGIGRMHLKIFADYPQHDYLVRLVDPPRVPLPLPDAQVIVARGPFDRASDRAMLSDFHADCVVAKNAGGDAASAKIEAARDLALPVVMVRRPFVPARHSVETVDDVLRWLGHVAAPTDRGV</sequence>
<evidence type="ECO:0000256" key="2">
    <source>
        <dbReference type="ARBA" id="ARBA00022573"/>
    </source>
</evidence>
<dbReference type="RefSeq" id="WP_011472346.1">
    <property type="nucleotide sequence ID" value="NC_007925.1"/>
</dbReference>
<reference evidence="4" key="1">
    <citation type="submission" date="2006-03" db="EMBL/GenBank/DDBJ databases">
        <title>Complete sequence of Rhodopseudomonas palustris BisB18.</title>
        <authorList>
            <consortium name="US DOE Joint Genome Institute"/>
            <person name="Copeland A."/>
            <person name="Lucas S."/>
            <person name="Lapidus A."/>
            <person name="Barry K."/>
            <person name="Detter J.C."/>
            <person name="Glavina del Rio T."/>
            <person name="Hammon N."/>
            <person name="Israni S."/>
            <person name="Dalin E."/>
            <person name="Tice H."/>
            <person name="Pitluck S."/>
            <person name="Chain P."/>
            <person name="Malfatti S."/>
            <person name="Shin M."/>
            <person name="Vergez L."/>
            <person name="Schmutz J."/>
            <person name="Larimer F."/>
            <person name="Land M."/>
            <person name="Hauser L."/>
            <person name="Pelletier D.A."/>
            <person name="Kyrpides N."/>
            <person name="Anderson I."/>
            <person name="Oda Y."/>
            <person name="Harwood C.S."/>
            <person name="Richardson P."/>
        </authorList>
    </citation>
    <scope>NUCLEOTIDE SEQUENCE [LARGE SCALE GENOMIC DNA]</scope>
    <source>
        <strain evidence="4">BisB18</strain>
    </source>
</reference>